<dbReference type="OrthoDB" id="1236981at2"/>
<gene>
    <name evidence="2" type="ORF">C8P64_2370</name>
</gene>
<organism evidence="2 3">
    <name type="scientific">Christiangramia gaetbulicola</name>
    <dbReference type="NCBI Taxonomy" id="703340"/>
    <lineage>
        <taxon>Bacteria</taxon>
        <taxon>Pseudomonadati</taxon>
        <taxon>Bacteroidota</taxon>
        <taxon>Flavobacteriia</taxon>
        <taxon>Flavobacteriales</taxon>
        <taxon>Flavobacteriaceae</taxon>
        <taxon>Christiangramia</taxon>
    </lineage>
</organism>
<evidence type="ECO:0000313" key="3">
    <source>
        <dbReference type="Proteomes" id="UP000244174"/>
    </source>
</evidence>
<proteinExistence type="predicted"/>
<sequence>MQNFTFGRKGLNWFLFAFILFVGSASSYGQCYTVNDEDGTTSENEQTYCYLDSVQDLINEGVTDNDGDTAIFESADTVNDTDPIDENELLTNGETYYVGSTSDDSCERVAVEVTVNSADTPTNTVTNSTDGFTVTPCESSNFSGDDLLGLFETAPAGYSLEIYSDQFGDSEISDYSADLTDGNSYFVGFAPNDPTTDCPSERVAVGIDVVDAPAPTAASPQTFCEGATVGDLMASSEEENFQAFRWYRSATSSTPLTDDVALIDGEDYFVSQIVNERNSIFPPCESDRTQVIVEVISFDAGADVNGEICEDDLRQRIANGEGADILLSFITDGRTLPETVSFNPTLSALAQQFQNDPTQPIVTEATFTTPEECSDSFIFNITISESSNAGEDGTVILNSTDDTVNLFDYLNGTPDTGGTWNPGDGTFNPATDTPGDFIYTVENGSCSDSSIVNVIVTDCDPAPPSNSLTICNDDLDERVDDIGDVAPLYLSLLPEETPRDGSFNPTISSILRSYGVNNFQDFTTIYSYSIDDCDYSVELTITVTRPDPANAGNFDSIEDVCTNDDLIDLTAIANNNPDASTEGTFTGPGVTDNEFDPSIGAGEYTITYIVDDSLPCVVGNSETTFIISVEESLVATSIDRTLCVTEARELISNPIEGQAFLNSLLNEAGIETVNPENFGPDTLNEANRLSNFINNPTSDSEIFNFSYENESVVRCDNLIIDINITINNTTDAEAGEIGPKIVCVGDDSIDLNGYLSGTGASTGGTFTGTGVNENSFDPSIGTGTYTITYSVDDSADCTTPGTSDSTTFDITVTEGRDLGDDITVTFCETELDDTLTATQIGNYFASLIGAGYSSAGTFNPSIETLRDQYNSDNTQTFSTVYSIGEGDCADSITITAIVQDETAADAGSIQDQTVCSTSGMIDLNDFLDSSSTTGGTFSGTGVSGGMFDSSIGSNQDGYVITYTVDGSSDCTTDGTTDSTTFTIIVNDPQPANAGEIEDQTVCSNSGMIDLSDYLGETASTGGVFSGTGVADGMFDSSLGSNESGYEITYSVDDSADCVIEGTTDSTTFIISVQDSFSIGEDQSRDICQVQVDELFPRNSDVRAFYDSLLDPEVVGEGAYNPSIQSLINRYNSGDEIGAFTTVYTVTRDECSASVELTINVVDSIPAAIGDIADQTYCRNAEDVTLVDLLPEDANPNGTFEGYADGVFSPVMEGVGTFDITYTLTDDSPCTDGEASATFTITVTESAFAGMDMDLSVCMDAGVQNLFDFLSTDADTTGEFTLDGDVIADGMMDPANFAAGTYEVIYTVPEINDCGDDTAIFNITVEEAPGAPTVEGNPFTFCAIDGATVADLSATGTNLTFYSDADLTTMVMAEDALETGSYYVTQRNDEGACESAAAEITVTINDAATPTISNSTQEFCEFDDATVADLTDAVNETGNITWYDTADGDNALPEGTPLQDGTVYYATLFDVDSGCESSVRLAVTVSIDDDCPITIPEAFSPNGDGLNDTFEIRNIRDKYPNFTMKIRNRFGDLVFQGNANTPDWDGFSSEGSFGSGVLPVGAYFYYLDYNDGSTEPVRGTVYLSR</sequence>
<dbReference type="Pfam" id="PF13585">
    <property type="entry name" value="CHU_C"/>
    <property type="match status" value="1"/>
</dbReference>
<protein>
    <submittedName>
        <fullName evidence="2">Gliding motility-associated-like protein</fullName>
    </submittedName>
</protein>
<feature type="domain" description="Ig-like" evidence="1">
    <location>
        <begin position="1408"/>
        <end position="1486"/>
    </location>
</feature>
<evidence type="ECO:0000259" key="1">
    <source>
        <dbReference type="Pfam" id="PF19081"/>
    </source>
</evidence>
<name>A0A2T6ADU3_9FLAO</name>
<dbReference type="InterPro" id="IPR044023">
    <property type="entry name" value="Ig_7"/>
</dbReference>
<evidence type="ECO:0000313" key="2">
    <source>
        <dbReference type="EMBL" id="PTX41956.1"/>
    </source>
</evidence>
<dbReference type="Pfam" id="PF19081">
    <property type="entry name" value="Ig_7"/>
    <property type="match status" value="1"/>
</dbReference>
<accession>A0A2T6ADU3</accession>
<comment type="caution">
    <text evidence="2">The sequence shown here is derived from an EMBL/GenBank/DDBJ whole genome shotgun (WGS) entry which is preliminary data.</text>
</comment>
<dbReference type="InterPro" id="IPR026341">
    <property type="entry name" value="T9SS_type_B"/>
</dbReference>
<dbReference type="EMBL" id="QBKQ01000003">
    <property type="protein sequence ID" value="PTX41956.1"/>
    <property type="molecule type" value="Genomic_DNA"/>
</dbReference>
<reference evidence="2 3" key="1">
    <citation type="submission" date="2018-04" db="EMBL/GenBank/DDBJ databases">
        <title>Genomic Encyclopedia of Archaeal and Bacterial Type Strains, Phase II (KMG-II): from individual species to whole genera.</title>
        <authorList>
            <person name="Goeker M."/>
        </authorList>
    </citation>
    <scope>NUCLEOTIDE SEQUENCE [LARGE SCALE GENOMIC DNA]</scope>
    <source>
        <strain evidence="2 3">DSM 23082</strain>
    </source>
</reference>
<keyword evidence="3" id="KW-1185">Reference proteome</keyword>
<dbReference type="NCBIfam" id="TIGR04131">
    <property type="entry name" value="Bac_Flav_CTERM"/>
    <property type="match status" value="1"/>
</dbReference>
<dbReference type="Proteomes" id="UP000244174">
    <property type="component" value="Unassembled WGS sequence"/>
</dbReference>